<reference evidence="1" key="1">
    <citation type="submission" date="2020-11" db="EMBL/GenBank/DDBJ databases">
        <authorList>
            <person name="Whiteford S."/>
        </authorList>
    </citation>
    <scope>NUCLEOTIDE SEQUENCE</scope>
</reference>
<evidence type="ECO:0000313" key="1">
    <source>
        <dbReference type="EMBL" id="CAG9128345.1"/>
    </source>
</evidence>
<comment type="caution">
    <text evidence="1">The sequence shown here is derived from an EMBL/GenBank/DDBJ whole genome shotgun (WGS) entry which is preliminary data.</text>
</comment>
<proteinExistence type="predicted"/>
<sequence>MCSEGCFTLDEQSRARAKVPTERETTRNWSICRSESPCCGVHTTVSRSSLLRPSSSP</sequence>
<protein>
    <submittedName>
        <fullName evidence="1">(diamondback moth) hypothetical protein</fullName>
    </submittedName>
</protein>
<accession>A0A8S4FJ22</accession>
<evidence type="ECO:0000313" key="2">
    <source>
        <dbReference type="Proteomes" id="UP000653454"/>
    </source>
</evidence>
<dbReference type="EMBL" id="CAJHNJ030000035">
    <property type="protein sequence ID" value="CAG9128345.1"/>
    <property type="molecule type" value="Genomic_DNA"/>
</dbReference>
<keyword evidence="2" id="KW-1185">Reference proteome</keyword>
<gene>
    <name evidence="1" type="ORF">PLXY2_LOCUS9199</name>
</gene>
<dbReference type="AlphaFoldDB" id="A0A8S4FJ22"/>
<feature type="non-terminal residue" evidence="1">
    <location>
        <position position="1"/>
    </location>
</feature>
<organism evidence="1 2">
    <name type="scientific">Plutella xylostella</name>
    <name type="common">Diamondback moth</name>
    <name type="synonym">Plutella maculipennis</name>
    <dbReference type="NCBI Taxonomy" id="51655"/>
    <lineage>
        <taxon>Eukaryota</taxon>
        <taxon>Metazoa</taxon>
        <taxon>Ecdysozoa</taxon>
        <taxon>Arthropoda</taxon>
        <taxon>Hexapoda</taxon>
        <taxon>Insecta</taxon>
        <taxon>Pterygota</taxon>
        <taxon>Neoptera</taxon>
        <taxon>Endopterygota</taxon>
        <taxon>Lepidoptera</taxon>
        <taxon>Glossata</taxon>
        <taxon>Ditrysia</taxon>
        <taxon>Yponomeutoidea</taxon>
        <taxon>Plutellidae</taxon>
        <taxon>Plutella</taxon>
    </lineage>
</organism>
<dbReference type="Proteomes" id="UP000653454">
    <property type="component" value="Unassembled WGS sequence"/>
</dbReference>
<name>A0A8S4FJ22_PLUXY</name>